<reference evidence="1 2" key="1">
    <citation type="submission" date="2019-01" db="EMBL/GenBank/DDBJ databases">
        <authorList>
            <person name="Chen W.-M."/>
        </authorList>
    </citation>
    <scope>NUCLEOTIDE SEQUENCE [LARGE SCALE GENOMIC DNA]</scope>
    <source>
        <strain evidence="1 2">CCP-18</strain>
    </source>
</reference>
<sequence>MARRTLPACHCPLTHRRWQALRFDGESWFLLPRAPGADELPLSAVAVVLDTGSTLWLRVQWHGGRWAWWPGEQHLWLRRGRVAVDWPVLRAALALQRRWLGDARRSSSTPG</sequence>
<name>A0A3S2UIG9_9BURK</name>
<dbReference type="AlphaFoldDB" id="A0A3S2UIG9"/>
<dbReference type="Proteomes" id="UP000288587">
    <property type="component" value="Unassembled WGS sequence"/>
</dbReference>
<dbReference type="RefSeq" id="WP_127681855.1">
    <property type="nucleotide sequence ID" value="NZ_SACM01000001.1"/>
</dbReference>
<gene>
    <name evidence="1" type="ORF">EOD73_06205</name>
</gene>
<dbReference type="OrthoDB" id="7658896at2"/>
<dbReference type="EMBL" id="SACM01000001">
    <property type="protein sequence ID" value="RVT88559.1"/>
    <property type="molecule type" value="Genomic_DNA"/>
</dbReference>
<organism evidence="1 2">
    <name type="scientific">Inhella crocodyli</name>
    <dbReference type="NCBI Taxonomy" id="2499851"/>
    <lineage>
        <taxon>Bacteria</taxon>
        <taxon>Pseudomonadati</taxon>
        <taxon>Pseudomonadota</taxon>
        <taxon>Betaproteobacteria</taxon>
        <taxon>Burkholderiales</taxon>
        <taxon>Sphaerotilaceae</taxon>
        <taxon>Inhella</taxon>
    </lineage>
</organism>
<comment type="caution">
    <text evidence="1">The sequence shown here is derived from an EMBL/GenBank/DDBJ whole genome shotgun (WGS) entry which is preliminary data.</text>
</comment>
<evidence type="ECO:0000313" key="2">
    <source>
        <dbReference type="Proteomes" id="UP000288587"/>
    </source>
</evidence>
<proteinExistence type="predicted"/>
<protein>
    <submittedName>
        <fullName evidence="1">Uncharacterized protein</fullName>
    </submittedName>
</protein>
<keyword evidence="2" id="KW-1185">Reference proteome</keyword>
<evidence type="ECO:0000313" key="1">
    <source>
        <dbReference type="EMBL" id="RVT88559.1"/>
    </source>
</evidence>
<accession>A0A3S2UIG9</accession>